<dbReference type="AlphaFoldDB" id="A0A420I1K1"/>
<dbReference type="OrthoDB" id="10456328at2759"/>
<organism evidence="1 2">
    <name type="scientific">Erysiphe neolycopersici</name>
    <dbReference type="NCBI Taxonomy" id="212602"/>
    <lineage>
        <taxon>Eukaryota</taxon>
        <taxon>Fungi</taxon>
        <taxon>Dikarya</taxon>
        <taxon>Ascomycota</taxon>
        <taxon>Pezizomycotina</taxon>
        <taxon>Leotiomycetes</taxon>
        <taxon>Erysiphales</taxon>
        <taxon>Erysiphaceae</taxon>
        <taxon>Erysiphe</taxon>
    </lineage>
</organism>
<comment type="caution">
    <text evidence="1">The sequence shown here is derived from an EMBL/GenBank/DDBJ whole genome shotgun (WGS) entry which is preliminary data.</text>
</comment>
<gene>
    <name evidence="1" type="ORF">OnM2_024058</name>
</gene>
<sequence>MKELNQRRILARFLVLRDSLATTSTENYKNEVIESYDNSCSRPYWNNNGSDLARVITLNDIREQLSFRPKISRPDMKNLGFVKENSCLDYKRIGNADAYSIQSFLGASVMKNIKNSEEFLSKKDSVDIKSIRQKPSRRSSKIKFRKLKRSINLLDMKTSFRQAAIKSRKQRLKSSISAPISSLSDNEYEDSSEVVSNINSRINMKVVKKLGKEIGDNGQRSYTPKKEKRGFFRKKLLGRRNRSINKKIHDCQTDNTNTFIRCKNPDLCAKNGVNRSQKAIGILDQKLSILIDNSCLTSKNLGQDVEKIIQSPECPDAREYWKLIYHGSQNCVPISNNLTLEKTTKISPIIQNTVPTMESVYSRFSNLSSIEDLDIISSSPLAQSTPRLFSRYSNSSEENDNYKVNLDLSLIMESLHKTTVFLEGNSAIERSISRESSKQEFIKKRNLIARSREPKMMKKHPSPSKLELYRLQQALGRLS</sequence>
<dbReference type="EMBL" id="MCFK01002486">
    <property type="protein sequence ID" value="RKF63553.1"/>
    <property type="molecule type" value="Genomic_DNA"/>
</dbReference>
<accession>A0A420I1K1</accession>
<proteinExistence type="predicted"/>
<evidence type="ECO:0000313" key="1">
    <source>
        <dbReference type="EMBL" id="RKF63553.1"/>
    </source>
</evidence>
<keyword evidence="2" id="KW-1185">Reference proteome</keyword>
<protein>
    <submittedName>
        <fullName evidence="1">Uncharacterized protein</fullName>
    </submittedName>
</protein>
<reference evidence="1 2" key="1">
    <citation type="journal article" date="2018" name="BMC Genomics">
        <title>Comparative genome analyses reveal sequence features reflecting distinct modes of host-adaptation between dicot and monocot powdery mildew.</title>
        <authorList>
            <person name="Wu Y."/>
            <person name="Ma X."/>
            <person name="Pan Z."/>
            <person name="Kale S.D."/>
            <person name="Song Y."/>
            <person name="King H."/>
            <person name="Zhang Q."/>
            <person name="Presley C."/>
            <person name="Deng X."/>
            <person name="Wei C.I."/>
            <person name="Xiao S."/>
        </authorList>
    </citation>
    <scope>NUCLEOTIDE SEQUENCE [LARGE SCALE GENOMIC DNA]</scope>
    <source>
        <strain evidence="1">UMSG2</strain>
    </source>
</reference>
<evidence type="ECO:0000313" key="2">
    <source>
        <dbReference type="Proteomes" id="UP000286134"/>
    </source>
</evidence>
<dbReference type="Proteomes" id="UP000286134">
    <property type="component" value="Unassembled WGS sequence"/>
</dbReference>
<name>A0A420I1K1_9PEZI</name>